<accession>A0A0V0JAF7</accession>
<gene>
    <name evidence="1" type="ORF">TR88702</name>
</gene>
<sequence>TSLQGGAECDLISFEDTAISKETKPSENIADFDPIFNQNVMKMYISPKKENSVTIDENFHRFFEDNTISPEFMDIFAQQAPLKSEMISKPLAKNCTETTTGVKATENDYRLLDLPADDGTPILRLRRQPQTSKQNQGLNNFEPSVQFVDKELLFFWQTLKRCSSSVCYGDEISPNNSSCLSNIAETTQKERLIGYLFDAVHSNAQKFSLKETACTTPINSSLTKPINHEFNKNHVHSTGSRNIPDMQVKIYVYHTPEYQKPVDTCATKNDGLFQRLELKVYVYAENSNCSTAPHKLRSKFCIDSISSDTTVENLIEKIAKFPLKLNSPTLDASRLCLRIHGRTDLLFPLAKVSDHGHVWHCHRQNRPVYLVLEKYKQQELFLRSPRQNFCPFGSNPVLEESEGDKVAARPDINVALSIIARFTEQFRKLLRGSQSKVTVQKLS</sequence>
<feature type="non-terminal residue" evidence="1">
    <location>
        <position position="1"/>
    </location>
</feature>
<proteinExistence type="predicted"/>
<name>A0A0V0JAF7_SCHSO</name>
<feature type="non-terminal residue" evidence="1">
    <location>
        <position position="443"/>
    </location>
</feature>
<reference evidence="1" key="1">
    <citation type="submission" date="2016-01" db="EMBL/GenBank/DDBJ databases">
        <title>Reference transcriptome for the parasite Schistocephalus solidus: insights into the molecular evolution of parasitism.</title>
        <authorList>
            <person name="Hebert F.O."/>
            <person name="Grambauer S."/>
            <person name="Barber I."/>
            <person name="Landry C.R."/>
            <person name="Aubin-Horth N."/>
        </authorList>
    </citation>
    <scope>NUCLEOTIDE SEQUENCE</scope>
</reference>
<evidence type="ECO:0000313" key="1">
    <source>
        <dbReference type="EMBL" id="JAP62652.1"/>
    </source>
</evidence>
<dbReference type="AlphaFoldDB" id="A0A0V0JAF7"/>
<protein>
    <submittedName>
        <fullName evidence="1">Uncharacterized protein</fullName>
    </submittedName>
</protein>
<dbReference type="EMBL" id="GEEE01000573">
    <property type="protein sequence ID" value="JAP62652.1"/>
    <property type="molecule type" value="Transcribed_RNA"/>
</dbReference>
<organism evidence="1">
    <name type="scientific">Schistocephalus solidus</name>
    <name type="common">Tapeworm</name>
    <dbReference type="NCBI Taxonomy" id="70667"/>
    <lineage>
        <taxon>Eukaryota</taxon>
        <taxon>Metazoa</taxon>
        <taxon>Spiralia</taxon>
        <taxon>Lophotrochozoa</taxon>
        <taxon>Platyhelminthes</taxon>
        <taxon>Cestoda</taxon>
        <taxon>Eucestoda</taxon>
        <taxon>Diphyllobothriidea</taxon>
        <taxon>Diphyllobothriidae</taxon>
        <taxon>Schistocephalus</taxon>
    </lineage>
</organism>